<dbReference type="InterPro" id="IPR036537">
    <property type="entry name" value="Adaptor_Cbl_N_dom_sf"/>
</dbReference>
<keyword evidence="7" id="KW-1185">Reference proteome</keyword>
<dbReference type="InterPro" id="IPR011009">
    <property type="entry name" value="Kinase-like_dom_sf"/>
</dbReference>
<keyword evidence="6" id="KW-0675">Receptor</keyword>
<evidence type="ECO:0000313" key="7">
    <source>
        <dbReference type="Proteomes" id="UP000044841"/>
    </source>
</evidence>
<dbReference type="GO" id="GO:0005524">
    <property type="term" value="F:ATP binding"/>
    <property type="evidence" value="ECO:0007669"/>
    <property type="project" value="InterPro"/>
</dbReference>
<evidence type="ECO:0000313" key="6">
    <source>
        <dbReference type="EMBL" id="CUA74886.1"/>
    </source>
</evidence>
<proteinExistence type="predicted"/>
<evidence type="ECO:0000256" key="4">
    <source>
        <dbReference type="ARBA" id="ARBA00022840"/>
    </source>
</evidence>
<accession>A0A0K6G8S9</accession>
<dbReference type="PANTHER" id="PTHR44329">
    <property type="entry name" value="SERINE/THREONINE-PROTEIN KINASE TNNI3K-RELATED"/>
    <property type="match status" value="1"/>
</dbReference>
<dbReference type="Gene3D" id="1.20.930.20">
    <property type="entry name" value="Adaptor protein Cbl, N-terminal domain"/>
    <property type="match status" value="1"/>
</dbReference>
<protein>
    <submittedName>
        <fullName evidence="6">Putative serine/threonine-protein kinase/receptor R818</fullName>
    </submittedName>
</protein>
<reference evidence="6 7" key="1">
    <citation type="submission" date="2015-07" db="EMBL/GenBank/DDBJ databases">
        <authorList>
            <person name="Noorani M."/>
        </authorList>
    </citation>
    <scope>NUCLEOTIDE SEQUENCE [LARGE SCALE GENOMIC DNA]</scope>
    <source>
        <strain evidence="6">BBA 69670</strain>
    </source>
</reference>
<sequence length="590" mass="66416">MSSIILPTQENKSPGSSLVVSSAIALSGPGNDHPTNPVADLPLTVSEEIRTQLNRTLNPAADGDTGAPGNMLEVGSQIIQSSLTLADVVADFAPVPCLKPLVGCLKAVFQAVDQSAVNRKQWKLLRDQCLIILNVIGRRMLDQETPNLPDLKEPIELFKSTLRVIAERVEQYNKMNGLLSFLKYQAISGEIQGFFAQLDYCLKMFSLGADVANAQWLSDLRTAREQETKDIEALLDRLNVDIDAITLKIDELALTTRNITTQQSMIQHDIQNLDMAMRQLFKEMYSLLQGAPQPQQKKYIEAKEIICTILSVAGLRLPPKILLGKQCIVECGENVAKKVFRLGVSDQQTVEHYATRIMRIASLWYDLRCDYTLPFYGLWMEEDGPERFQLYMVSPWMDNMDAMTYLRRYRKVRNLKTVILQIITDAAMGLQYLHTREKPVVHSGMKGSNILISDSGRGILGGFGLTKALTSSSASTVLMTGVSDAKRWMAPEMMDQQPVLTVHCDVWGWAMAALEIISGKIPYYQFKHNNAVRSKVKAGPPKRKHYPEFDDYAYKPDEMWELLEGCWAKVPEERLHITKIVEILEDISRM</sequence>
<evidence type="ECO:0000256" key="2">
    <source>
        <dbReference type="ARBA" id="ARBA00022741"/>
    </source>
</evidence>
<keyword evidence="3 6" id="KW-0418">Kinase</keyword>
<dbReference type="SUPFAM" id="SSF56112">
    <property type="entry name" value="Protein kinase-like (PK-like)"/>
    <property type="match status" value="1"/>
</dbReference>
<gene>
    <name evidence="6" type="ORF">RSOLAG22IIIB_11558</name>
</gene>
<evidence type="ECO:0000259" key="5">
    <source>
        <dbReference type="PROSITE" id="PS50011"/>
    </source>
</evidence>
<keyword evidence="2" id="KW-0547">Nucleotide-binding</keyword>
<dbReference type="InterPro" id="IPR001245">
    <property type="entry name" value="Ser-Thr/Tyr_kinase_cat_dom"/>
</dbReference>
<dbReference type="InterPro" id="IPR000719">
    <property type="entry name" value="Prot_kinase_dom"/>
</dbReference>
<dbReference type="EMBL" id="CYGV01001508">
    <property type="protein sequence ID" value="CUA74886.1"/>
    <property type="molecule type" value="Genomic_DNA"/>
</dbReference>
<dbReference type="GO" id="GO:0007166">
    <property type="term" value="P:cell surface receptor signaling pathway"/>
    <property type="evidence" value="ECO:0007669"/>
    <property type="project" value="InterPro"/>
</dbReference>
<dbReference type="Proteomes" id="UP000044841">
    <property type="component" value="Unassembled WGS sequence"/>
</dbReference>
<dbReference type="InterPro" id="IPR059179">
    <property type="entry name" value="MLKL-like_MCAfunc"/>
</dbReference>
<dbReference type="PROSITE" id="PS50011">
    <property type="entry name" value="PROTEIN_KINASE_DOM"/>
    <property type="match status" value="1"/>
</dbReference>
<keyword evidence="4" id="KW-0067">ATP-binding</keyword>
<feature type="domain" description="Protein kinase" evidence="5">
    <location>
        <begin position="307"/>
        <end position="590"/>
    </location>
</feature>
<dbReference type="Pfam" id="PF07714">
    <property type="entry name" value="PK_Tyr_Ser-Thr"/>
    <property type="match status" value="1"/>
</dbReference>
<name>A0A0K6G8S9_9AGAM</name>
<evidence type="ECO:0000256" key="3">
    <source>
        <dbReference type="ARBA" id="ARBA00022777"/>
    </source>
</evidence>
<dbReference type="Gene3D" id="1.10.510.10">
    <property type="entry name" value="Transferase(Phosphotransferase) domain 1"/>
    <property type="match status" value="1"/>
</dbReference>
<organism evidence="6 7">
    <name type="scientific">Rhizoctonia solani</name>
    <dbReference type="NCBI Taxonomy" id="456999"/>
    <lineage>
        <taxon>Eukaryota</taxon>
        <taxon>Fungi</taxon>
        <taxon>Dikarya</taxon>
        <taxon>Basidiomycota</taxon>
        <taxon>Agaricomycotina</taxon>
        <taxon>Agaricomycetes</taxon>
        <taxon>Cantharellales</taxon>
        <taxon>Ceratobasidiaceae</taxon>
        <taxon>Rhizoctonia</taxon>
    </lineage>
</organism>
<evidence type="ECO:0000256" key="1">
    <source>
        <dbReference type="ARBA" id="ARBA00022679"/>
    </source>
</evidence>
<dbReference type="AlphaFoldDB" id="A0A0K6G8S9"/>
<dbReference type="CDD" id="cd21037">
    <property type="entry name" value="MLKL_NTD"/>
    <property type="match status" value="1"/>
</dbReference>
<dbReference type="InterPro" id="IPR051681">
    <property type="entry name" value="Ser/Thr_Kinases-Pseudokinases"/>
</dbReference>
<dbReference type="PANTHER" id="PTHR44329:SF288">
    <property type="entry name" value="MITOGEN-ACTIVATED PROTEIN KINASE KINASE KINASE 20"/>
    <property type="match status" value="1"/>
</dbReference>
<keyword evidence="1" id="KW-0808">Transferase</keyword>
<dbReference type="GO" id="GO:0004674">
    <property type="term" value="F:protein serine/threonine kinase activity"/>
    <property type="evidence" value="ECO:0007669"/>
    <property type="project" value="TreeGrafter"/>
</dbReference>